<dbReference type="EMBL" id="FBTB01000009">
    <property type="protein sequence ID" value="CUW06484.1"/>
    <property type="molecule type" value="Genomic_DNA"/>
</dbReference>
<feature type="domain" description="ABC transporter" evidence="5">
    <location>
        <begin position="5"/>
        <end position="235"/>
    </location>
</feature>
<comment type="caution">
    <text evidence="7">The sequence shown here is derived from an EMBL/GenBank/DDBJ whole genome shotgun (WGS) entry which is preliminary data.</text>
</comment>
<evidence type="ECO:0000313" key="6">
    <source>
        <dbReference type="EMBL" id="CUW06484.1"/>
    </source>
</evidence>
<dbReference type="RefSeq" id="WP_089885915.1">
    <property type="nucleotide sequence ID" value="NZ_FBTB01000009.1"/>
</dbReference>
<reference evidence="8 9" key="1">
    <citation type="submission" date="2015-12" db="EMBL/GenBank/DDBJ databases">
        <authorList>
            <person name="Andreevskaya M."/>
        </authorList>
    </citation>
    <scope>NUCLEOTIDE SEQUENCE [LARGE SCALE GENOMIC DNA]</scope>
    <source>
        <strain evidence="6 9">KSL4-2</strain>
        <strain evidence="7 8">PL111</strain>
    </source>
</reference>
<name>A0AAN2QXD5_9LACO</name>
<evidence type="ECO:0000256" key="2">
    <source>
        <dbReference type="ARBA" id="ARBA00022448"/>
    </source>
</evidence>
<evidence type="ECO:0000256" key="3">
    <source>
        <dbReference type="ARBA" id="ARBA00022741"/>
    </source>
</evidence>
<proteinExistence type="inferred from homology"/>
<dbReference type="GO" id="GO:0005524">
    <property type="term" value="F:ATP binding"/>
    <property type="evidence" value="ECO:0007669"/>
    <property type="project" value="UniProtKB-KW"/>
</dbReference>
<dbReference type="InterPro" id="IPR003593">
    <property type="entry name" value="AAA+_ATPase"/>
</dbReference>
<dbReference type="Gene3D" id="3.40.50.300">
    <property type="entry name" value="P-loop containing nucleotide triphosphate hydrolases"/>
    <property type="match status" value="1"/>
</dbReference>
<comment type="similarity">
    <text evidence="1">Belongs to the ABC transporter superfamily.</text>
</comment>
<evidence type="ECO:0000259" key="5">
    <source>
        <dbReference type="PROSITE" id="PS50893"/>
    </source>
</evidence>
<dbReference type="AlphaFoldDB" id="A0AAN2QXD5"/>
<dbReference type="InterPro" id="IPR027417">
    <property type="entry name" value="P-loop_NTPase"/>
</dbReference>
<keyword evidence="3" id="KW-0547">Nucleotide-binding</keyword>
<protein>
    <submittedName>
        <fullName evidence="7">ABC transporter, ATP-binding protein</fullName>
    </submittedName>
</protein>
<organism evidence="7 8">
    <name type="scientific">Leuconostoc inhae</name>
    <dbReference type="NCBI Taxonomy" id="178001"/>
    <lineage>
        <taxon>Bacteria</taxon>
        <taxon>Bacillati</taxon>
        <taxon>Bacillota</taxon>
        <taxon>Bacilli</taxon>
        <taxon>Lactobacillales</taxon>
        <taxon>Lactobacillaceae</taxon>
        <taxon>Leuconostoc</taxon>
    </lineage>
</organism>
<evidence type="ECO:0000256" key="4">
    <source>
        <dbReference type="ARBA" id="ARBA00022840"/>
    </source>
</evidence>
<dbReference type="PANTHER" id="PTHR42711:SF5">
    <property type="entry name" value="ABC TRANSPORTER ATP-BINDING PROTEIN NATA"/>
    <property type="match status" value="1"/>
</dbReference>
<evidence type="ECO:0000313" key="8">
    <source>
        <dbReference type="Proteomes" id="UP000198868"/>
    </source>
</evidence>
<evidence type="ECO:0000256" key="1">
    <source>
        <dbReference type="ARBA" id="ARBA00005417"/>
    </source>
</evidence>
<sequence length="308" mass="35144">MNSIISVNNLTKKYNDTIVVDNISFDVEKGALFSFLGTNGAGKSTTINIICTVLNASSGETYVDGLNVKTEKNKIRREIGIVYQQNVLDDLLTVSENLKFRASLYGIKGRKFDKRLDELANKLNFKKYLNQNFITLSGGQKRRVEIARAIFHNPKILLLDEPTTGLDPKSRKRVWEIIWELKKNLGMTIFLTTHYLEEAKNSDLIMVLNNGKIIAKGSSLELKNQYSCDKFLIYPQNNVKDNLINSLVKSNIKFEEFEDHVIIQNPSIDEVSKELKKNSDLIDSFEFQKGSLDDAFLNILKRSEEELH</sequence>
<dbReference type="InterPro" id="IPR003439">
    <property type="entry name" value="ABC_transporter-like_ATP-bd"/>
</dbReference>
<gene>
    <name evidence="6" type="ORF">KSL4_0659</name>
    <name evidence="7" type="ORF">PL111_0935</name>
</gene>
<dbReference type="InterPro" id="IPR017871">
    <property type="entry name" value="ABC_transporter-like_CS"/>
</dbReference>
<dbReference type="SUPFAM" id="SSF52540">
    <property type="entry name" value="P-loop containing nucleoside triphosphate hydrolases"/>
    <property type="match status" value="1"/>
</dbReference>
<dbReference type="InterPro" id="IPR050763">
    <property type="entry name" value="ABC_transporter_ATP-binding"/>
</dbReference>
<dbReference type="GO" id="GO:0016887">
    <property type="term" value="F:ATP hydrolysis activity"/>
    <property type="evidence" value="ECO:0007669"/>
    <property type="project" value="InterPro"/>
</dbReference>
<accession>A0AAN2QXD5</accession>
<dbReference type="Proteomes" id="UP000199047">
    <property type="component" value="Unassembled WGS sequence"/>
</dbReference>
<dbReference type="SMART" id="SM00382">
    <property type="entry name" value="AAA"/>
    <property type="match status" value="1"/>
</dbReference>
<evidence type="ECO:0000313" key="7">
    <source>
        <dbReference type="EMBL" id="CUW20704.1"/>
    </source>
</evidence>
<dbReference type="Pfam" id="PF00005">
    <property type="entry name" value="ABC_tran"/>
    <property type="match status" value="1"/>
</dbReference>
<dbReference type="PROSITE" id="PS50893">
    <property type="entry name" value="ABC_TRANSPORTER_2"/>
    <property type="match status" value="1"/>
</dbReference>
<keyword evidence="4 7" id="KW-0067">ATP-binding</keyword>
<dbReference type="EMBL" id="FBTU01000029">
    <property type="protein sequence ID" value="CUW20704.1"/>
    <property type="molecule type" value="Genomic_DNA"/>
</dbReference>
<dbReference type="Proteomes" id="UP000198868">
    <property type="component" value="Unassembled WGS sequence"/>
</dbReference>
<dbReference type="PROSITE" id="PS00211">
    <property type="entry name" value="ABC_TRANSPORTER_1"/>
    <property type="match status" value="1"/>
</dbReference>
<dbReference type="PANTHER" id="PTHR42711">
    <property type="entry name" value="ABC TRANSPORTER ATP-BINDING PROTEIN"/>
    <property type="match status" value="1"/>
</dbReference>
<keyword evidence="9" id="KW-1185">Reference proteome</keyword>
<evidence type="ECO:0000313" key="9">
    <source>
        <dbReference type="Proteomes" id="UP000199047"/>
    </source>
</evidence>
<keyword evidence="2" id="KW-0813">Transport</keyword>